<dbReference type="NCBIfam" id="NF002014">
    <property type="entry name" value="PRK00819.1-4"/>
    <property type="match status" value="1"/>
</dbReference>
<dbReference type="GO" id="GO:0003950">
    <property type="term" value="F:NAD+ poly-ADP-ribosyltransferase activity"/>
    <property type="evidence" value="ECO:0007669"/>
    <property type="project" value="InterPro"/>
</dbReference>
<dbReference type="InterPro" id="IPR042080">
    <property type="entry name" value="RNA_2'-PTrans_N"/>
</dbReference>
<dbReference type="RefSeq" id="WP_155609698.1">
    <property type="nucleotide sequence ID" value="NZ_WNZW01000001.1"/>
</dbReference>
<proteinExistence type="inferred from homology"/>
<dbReference type="HAMAP" id="MF_00299">
    <property type="entry name" value="KptA"/>
    <property type="match status" value="1"/>
</dbReference>
<comment type="similarity">
    <text evidence="1 5">Belongs to the KptA/TPT1 family.</text>
</comment>
<dbReference type="EMBL" id="WNZW01000001">
    <property type="protein sequence ID" value="MUG44302.1"/>
    <property type="molecule type" value="Genomic_DNA"/>
</dbReference>
<evidence type="ECO:0000256" key="5">
    <source>
        <dbReference type="HAMAP-Rule" id="MF_00299"/>
    </source>
</evidence>
<dbReference type="PANTHER" id="PTHR12684:SF2">
    <property type="entry name" value="TRNA 2'-PHOSPHOTRANSFERASE 1"/>
    <property type="match status" value="1"/>
</dbReference>
<dbReference type="Gene3D" id="1.10.10.970">
    <property type="entry name" value="RNA 2'-phosphotransferase, Tpt1/KptA family, N-terminal domain"/>
    <property type="match status" value="1"/>
</dbReference>
<protein>
    <recommendedName>
        <fullName evidence="5">Probable RNA 2'-phosphotransferase</fullName>
        <ecNumber evidence="5">2.7.1.-</ecNumber>
    </recommendedName>
</protein>
<gene>
    <name evidence="5" type="primary">kptA</name>
    <name evidence="6" type="ORF">GNP95_04730</name>
</gene>
<dbReference type="InterPro" id="IPR022928">
    <property type="entry name" value="RNA_2'-PTrans_KptA"/>
</dbReference>
<name>A0A7X2YYP4_9BACL</name>
<dbReference type="SUPFAM" id="SSF56399">
    <property type="entry name" value="ADP-ribosylation"/>
    <property type="match status" value="1"/>
</dbReference>
<dbReference type="OrthoDB" id="4537997at2"/>
<keyword evidence="2 5" id="KW-0808">Transferase</keyword>
<dbReference type="GO" id="GO:0006388">
    <property type="term" value="P:tRNA splicing, via endonucleolytic cleavage and ligation"/>
    <property type="evidence" value="ECO:0007669"/>
    <property type="project" value="UniProtKB-UniRule"/>
</dbReference>
<dbReference type="InterPro" id="IPR002745">
    <property type="entry name" value="Ptrans_KptA/Tpt1"/>
</dbReference>
<evidence type="ECO:0000256" key="1">
    <source>
        <dbReference type="ARBA" id="ARBA00009836"/>
    </source>
</evidence>
<sequence>MRQGKQDVELGRFLSLILRHNPGAVGIKLDANGWADVKELLAGLHRAGRVVDMDILERIVRENNKQRYSFNEDHSKIRANQGHSIAVDVELKVEAPPEYLYHGTAAQSVDSIRMQGITKQSRQHVHLTAERETATRVGGRHGKPVVLKVRAGAMHRDGFIFYRSENQVWLCEHVPWEYIVK</sequence>
<dbReference type="AlphaFoldDB" id="A0A7X2YYP4"/>
<evidence type="ECO:0000256" key="2">
    <source>
        <dbReference type="ARBA" id="ARBA00022679"/>
    </source>
</evidence>
<dbReference type="GO" id="GO:0000215">
    <property type="term" value="F:tRNA 2'-phosphotransferase activity"/>
    <property type="evidence" value="ECO:0007669"/>
    <property type="project" value="TreeGrafter"/>
</dbReference>
<dbReference type="Gene3D" id="3.20.170.30">
    <property type="match status" value="1"/>
</dbReference>
<comment type="caution">
    <text evidence="6">The sequence shown here is derived from an EMBL/GenBank/DDBJ whole genome shotgun (WGS) entry which is preliminary data.</text>
</comment>
<evidence type="ECO:0000256" key="3">
    <source>
        <dbReference type="ARBA" id="ARBA00023027"/>
    </source>
</evidence>
<dbReference type="InterPro" id="IPR042081">
    <property type="entry name" value="RNA_2'-PTrans_C"/>
</dbReference>
<evidence type="ECO:0000313" key="7">
    <source>
        <dbReference type="Proteomes" id="UP000447876"/>
    </source>
</evidence>
<reference evidence="6 7" key="1">
    <citation type="submission" date="2019-11" db="EMBL/GenBank/DDBJ databases">
        <title>Draft genome sequences of five Paenibacillus species of dairy origin.</title>
        <authorList>
            <person name="Olajide A.M."/>
            <person name="Chen S."/>
            <person name="Lapointe G."/>
        </authorList>
    </citation>
    <scope>NUCLEOTIDE SEQUENCE [LARGE SCALE GENOMIC DNA]</scope>
    <source>
        <strain evidence="6 7">12CR55</strain>
    </source>
</reference>
<organism evidence="6 7">
    <name type="scientific">Paenibacillus woosongensis</name>
    <dbReference type="NCBI Taxonomy" id="307580"/>
    <lineage>
        <taxon>Bacteria</taxon>
        <taxon>Bacillati</taxon>
        <taxon>Bacillota</taxon>
        <taxon>Bacilli</taxon>
        <taxon>Bacillales</taxon>
        <taxon>Paenibacillaceae</taxon>
        <taxon>Paenibacillus</taxon>
    </lineage>
</organism>
<keyword evidence="3 5" id="KW-0520">NAD</keyword>
<evidence type="ECO:0000313" key="6">
    <source>
        <dbReference type="EMBL" id="MUG44302.1"/>
    </source>
</evidence>
<comment type="function">
    <text evidence="4 5">Removes the 2'-phosphate from RNA via an intermediate in which the phosphate is ADP-ribosylated by NAD followed by a presumed transesterification to release the RNA and generate ADP-ribose 1''-2''-cyclic phosphate (APPR&gt;P). May function as an ADP-ribosylase.</text>
</comment>
<dbReference type="PANTHER" id="PTHR12684">
    <property type="entry name" value="PUTATIVE PHOSPHOTRANSFERASE"/>
    <property type="match status" value="1"/>
</dbReference>
<dbReference type="Pfam" id="PF01885">
    <property type="entry name" value="PTS_2-RNA"/>
    <property type="match status" value="1"/>
</dbReference>
<evidence type="ECO:0000256" key="4">
    <source>
        <dbReference type="ARBA" id="ARBA00025212"/>
    </source>
</evidence>
<accession>A0A7X2YYP4</accession>
<dbReference type="EC" id="2.7.1.-" evidence="5"/>
<dbReference type="Proteomes" id="UP000447876">
    <property type="component" value="Unassembled WGS sequence"/>
</dbReference>